<dbReference type="InterPro" id="IPR024072">
    <property type="entry name" value="DHFR-like_dom_sf"/>
</dbReference>
<dbReference type="Pfam" id="PF01872">
    <property type="entry name" value="RibD_C"/>
    <property type="match status" value="1"/>
</dbReference>
<gene>
    <name evidence="2" type="ORF">FJ693_10055</name>
</gene>
<dbReference type="EMBL" id="VJXR01000025">
    <property type="protein sequence ID" value="TRW45336.1"/>
    <property type="molecule type" value="Genomic_DNA"/>
</dbReference>
<dbReference type="Proteomes" id="UP000318693">
    <property type="component" value="Unassembled WGS sequence"/>
</dbReference>
<dbReference type="InterPro" id="IPR002734">
    <property type="entry name" value="RibDG_C"/>
</dbReference>
<reference evidence="2 3" key="1">
    <citation type="submission" date="2019-07" db="EMBL/GenBank/DDBJ databases">
        <title>Georgenia wutianyii sp. nov. and Georgenia *** sp. nov. isolated from plateau pika (Ochotona curzoniae) in the Qinghai-Tibet plateau of China.</title>
        <authorList>
            <person name="Tian Z."/>
        </authorList>
    </citation>
    <scope>NUCLEOTIDE SEQUENCE [LARGE SCALE GENOMIC DNA]</scope>
    <source>
        <strain evidence="2 3">Z446</strain>
    </source>
</reference>
<name>A0A552WRH0_9MICO</name>
<dbReference type="Gene3D" id="3.40.430.10">
    <property type="entry name" value="Dihydrofolate Reductase, subunit A"/>
    <property type="match status" value="1"/>
</dbReference>
<dbReference type="RefSeq" id="WP_143418423.1">
    <property type="nucleotide sequence ID" value="NZ_VJXR01000025.1"/>
</dbReference>
<evidence type="ECO:0000313" key="3">
    <source>
        <dbReference type="Proteomes" id="UP000318693"/>
    </source>
</evidence>
<dbReference type="AlphaFoldDB" id="A0A552WRH0"/>
<sequence>MAAQAIRAGLVDEYRVYVGGALVGGGNRLFPGDVRAERYRPFWMVTVVVDRPPQTRSDLRKRYFRTVGSSWS</sequence>
<dbReference type="GO" id="GO:0009231">
    <property type="term" value="P:riboflavin biosynthetic process"/>
    <property type="evidence" value="ECO:0007669"/>
    <property type="project" value="InterPro"/>
</dbReference>
<protein>
    <recommendedName>
        <fullName evidence="1">Bacterial bifunctional deaminase-reductase C-terminal domain-containing protein</fullName>
    </recommendedName>
</protein>
<feature type="domain" description="Bacterial bifunctional deaminase-reductase C-terminal" evidence="1">
    <location>
        <begin position="2"/>
        <end position="32"/>
    </location>
</feature>
<proteinExistence type="predicted"/>
<accession>A0A552WRH0</accession>
<keyword evidence="3" id="KW-1185">Reference proteome</keyword>
<dbReference type="GO" id="GO:0008703">
    <property type="term" value="F:5-amino-6-(5-phosphoribosylamino)uracil reductase activity"/>
    <property type="evidence" value="ECO:0007669"/>
    <property type="project" value="InterPro"/>
</dbReference>
<evidence type="ECO:0000313" key="2">
    <source>
        <dbReference type="EMBL" id="TRW45336.1"/>
    </source>
</evidence>
<dbReference type="SUPFAM" id="SSF53597">
    <property type="entry name" value="Dihydrofolate reductase-like"/>
    <property type="match status" value="1"/>
</dbReference>
<evidence type="ECO:0000259" key="1">
    <source>
        <dbReference type="Pfam" id="PF01872"/>
    </source>
</evidence>
<comment type="caution">
    <text evidence="2">The sequence shown here is derived from an EMBL/GenBank/DDBJ whole genome shotgun (WGS) entry which is preliminary data.</text>
</comment>
<organism evidence="2 3">
    <name type="scientific">Georgenia yuyongxinii</name>
    <dbReference type="NCBI Taxonomy" id="2589797"/>
    <lineage>
        <taxon>Bacteria</taxon>
        <taxon>Bacillati</taxon>
        <taxon>Actinomycetota</taxon>
        <taxon>Actinomycetes</taxon>
        <taxon>Micrococcales</taxon>
        <taxon>Bogoriellaceae</taxon>
        <taxon>Georgenia</taxon>
    </lineage>
</organism>